<dbReference type="Proteomes" id="UP000076967">
    <property type="component" value="Unassembled WGS sequence"/>
</dbReference>
<dbReference type="STRING" id="494026.PGLA_08895"/>
<dbReference type="AlphaFoldDB" id="A0A168LGE0"/>
<reference evidence="1 2" key="1">
    <citation type="submission" date="2016-03" db="EMBL/GenBank/DDBJ databases">
        <title>Draft genome sequence of Paenibacillus glacialis DSM 22343.</title>
        <authorList>
            <person name="Shin S.-K."/>
            <person name="Yi H."/>
        </authorList>
    </citation>
    <scope>NUCLEOTIDE SEQUENCE [LARGE SCALE GENOMIC DNA]</scope>
    <source>
        <strain evidence="1 2">DSM 22343</strain>
    </source>
</reference>
<evidence type="ECO:0000313" key="1">
    <source>
        <dbReference type="EMBL" id="OAB43354.1"/>
    </source>
</evidence>
<dbReference type="RefSeq" id="WP_068531723.1">
    <property type="nucleotide sequence ID" value="NZ_LVJH01000015.1"/>
</dbReference>
<gene>
    <name evidence="1" type="ORF">PGLA_08895</name>
</gene>
<sequence>MAFGINREELSQWKAAVNRGEIAYLTHYWFDPRFPNFNTVTKVGCSDMQRLSEWCIANDLPPKYIHNRNPFPHFDLIGPKQKEILQQEQLWSQLKRFGMMK</sequence>
<evidence type="ECO:0000313" key="2">
    <source>
        <dbReference type="Proteomes" id="UP000076967"/>
    </source>
</evidence>
<keyword evidence="2" id="KW-1185">Reference proteome</keyword>
<dbReference type="EMBL" id="LVJH01000015">
    <property type="protein sequence ID" value="OAB43354.1"/>
    <property type="molecule type" value="Genomic_DNA"/>
</dbReference>
<name>A0A168LGE0_9BACL</name>
<proteinExistence type="predicted"/>
<protein>
    <submittedName>
        <fullName evidence="1">Uncharacterized protein</fullName>
    </submittedName>
</protein>
<accession>A0A168LGE0</accession>
<organism evidence="1 2">
    <name type="scientific">Paenibacillus glacialis</name>
    <dbReference type="NCBI Taxonomy" id="494026"/>
    <lineage>
        <taxon>Bacteria</taxon>
        <taxon>Bacillati</taxon>
        <taxon>Bacillota</taxon>
        <taxon>Bacilli</taxon>
        <taxon>Bacillales</taxon>
        <taxon>Paenibacillaceae</taxon>
        <taxon>Paenibacillus</taxon>
    </lineage>
</organism>
<dbReference type="OrthoDB" id="2361368at2"/>
<comment type="caution">
    <text evidence="1">The sequence shown here is derived from an EMBL/GenBank/DDBJ whole genome shotgun (WGS) entry which is preliminary data.</text>
</comment>